<evidence type="ECO:0000313" key="2">
    <source>
        <dbReference type="EMBL" id="KAK6995620.1"/>
    </source>
</evidence>
<protein>
    <submittedName>
        <fullName evidence="2">Uncharacterized protein</fullName>
    </submittedName>
</protein>
<evidence type="ECO:0000313" key="3">
    <source>
        <dbReference type="Proteomes" id="UP001362999"/>
    </source>
</evidence>
<dbReference type="Proteomes" id="UP001362999">
    <property type="component" value="Unassembled WGS sequence"/>
</dbReference>
<proteinExistence type="predicted"/>
<organism evidence="2 3">
    <name type="scientific">Favolaschia claudopus</name>
    <dbReference type="NCBI Taxonomy" id="2862362"/>
    <lineage>
        <taxon>Eukaryota</taxon>
        <taxon>Fungi</taxon>
        <taxon>Dikarya</taxon>
        <taxon>Basidiomycota</taxon>
        <taxon>Agaricomycotina</taxon>
        <taxon>Agaricomycetes</taxon>
        <taxon>Agaricomycetidae</taxon>
        <taxon>Agaricales</taxon>
        <taxon>Marasmiineae</taxon>
        <taxon>Mycenaceae</taxon>
        <taxon>Favolaschia</taxon>
    </lineage>
</organism>
<keyword evidence="3" id="KW-1185">Reference proteome</keyword>
<sequence>MAEVREDFQICYTQDAAAPDKGSARSTSAALDFQATFNTLFFTRHCNAVQRRAPLLLGIMLRLAARTHIHPRRSRRRTCGFTGAHIGWFLSLRMERVSSSRFPPSLTPPPSSPHPSTSLLCTCTISQSKSKLSRVGFPALSPSSILSPSSFSPWTAAAATSPHPTPTRSSHLLFLLVKLSCDTNSSSARNTKDYVEVYFLGFQSSNKSPLESALRIFRAGLARYPNLLRRSEEGYAI</sequence>
<dbReference type="EMBL" id="JAWWNJ010000102">
    <property type="protein sequence ID" value="KAK6995620.1"/>
    <property type="molecule type" value="Genomic_DNA"/>
</dbReference>
<evidence type="ECO:0000313" key="1">
    <source>
        <dbReference type="EMBL" id="KAK6991459.1"/>
    </source>
</evidence>
<dbReference type="EMBL" id="JAWWNJ010000117">
    <property type="protein sequence ID" value="KAK6991459.1"/>
    <property type="molecule type" value="Genomic_DNA"/>
</dbReference>
<comment type="caution">
    <text evidence="2">The sequence shown here is derived from an EMBL/GenBank/DDBJ whole genome shotgun (WGS) entry which is preliminary data.</text>
</comment>
<accession>A0AAV9ZXI9</accession>
<gene>
    <name evidence="2" type="ORF">R3P38DRAFT_3223557</name>
    <name evidence="1" type="ORF">R3P38DRAFT_3227632</name>
</gene>
<dbReference type="AlphaFoldDB" id="A0AAV9ZXI9"/>
<name>A0AAV9ZXI9_9AGAR</name>
<reference evidence="2 3" key="1">
    <citation type="journal article" date="2024" name="J Genomics">
        <title>Draft genome sequencing and assembly of Favolaschia claudopus CIRM-BRFM 2984 isolated from oak limbs.</title>
        <authorList>
            <person name="Navarro D."/>
            <person name="Drula E."/>
            <person name="Chaduli D."/>
            <person name="Cazenave R."/>
            <person name="Ahrendt S."/>
            <person name="Wang J."/>
            <person name="Lipzen A."/>
            <person name="Daum C."/>
            <person name="Barry K."/>
            <person name="Grigoriev I.V."/>
            <person name="Favel A."/>
            <person name="Rosso M.N."/>
            <person name="Martin F."/>
        </authorList>
    </citation>
    <scope>NUCLEOTIDE SEQUENCE [LARGE SCALE GENOMIC DNA]</scope>
    <source>
        <strain evidence="2 3">CIRM-BRFM 2984</strain>
    </source>
</reference>